<comment type="caution">
    <text evidence="3">The sequence shown here is derived from an EMBL/GenBank/DDBJ whole genome shotgun (WGS) entry which is preliminary data.</text>
</comment>
<sequence>MFSAILQIDPSQYLSPYFPTSLHPFIPNTLPEVILGTSSIQQEITNLILSCLFIHYLFIPLVSRLLVQPLILRSSRITTSRMQDVTEVMSGNDIFTALMIVGFDLYVRKYRPKTSTPTLTEWIVDNPSGTFAEYLEDPSRARLFKEFSTADLAMELTTHLQHTVAGVLGLLAFLNRSDVHYFGDMIRLGLLWEAGWELGDLAFTLLPKFLSCKAGFFDVFTLLHHVVLTLYFPILKSLDSSISDEVAASVFLLAGSVGPIGLINFVKNNVYDLDDPSDVVNYFTLQLVQCFTYVAIRGPIWWVLAYRMLVETWETGERFRVTAVGVVIMTFVNLVIMDFCRTGLIKAMTRVNFITVLVETHETIICVVTEETIREEDEAEREAKPFPQSRNPVERVRRRKKSLFEPLMAKVNQRRKSQRKSTNVMGFDMTEEK</sequence>
<organism evidence="3 4">
    <name type="scientific">Triparma columacea</name>
    <dbReference type="NCBI Taxonomy" id="722753"/>
    <lineage>
        <taxon>Eukaryota</taxon>
        <taxon>Sar</taxon>
        <taxon>Stramenopiles</taxon>
        <taxon>Ochrophyta</taxon>
        <taxon>Bolidophyceae</taxon>
        <taxon>Parmales</taxon>
        <taxon>Triparmaceae</taxon>
        <taxon>Triparma</taxon>
    </lineage>
</organism>
<feature type="transmembrane region" description="Helical" evidence="2">
    <location>
        <begin position="287"/>
        <end position="309"/>
    </location>
</feature>
<accession>A0A9W7L3N6</accession>
<keyword evidence="4" id="KW-1185">Reference proteome</keyword>
<keyword evidence="2" id="KW-1133">Transmembrane helix</keyword>
<evidence type="ECO:0000313" key="3">
    <source>
        <dbReference type="EMBL" id="GMI26370.1"/>
    </source>
</evidence>
<feature type="region of interest" description="Disordered" evidence="1">
    <location>
        <begin position="411"/>
        <end position="433"/>
    </location>
</feature>
<evidence type="ECO:0000313" key="4">
    <source>
        <dbReference type="Proteomes" id="UP001165065"/>
    </source>
</evidence>
<protein>
    <submittedName>
        <fullName evidence="3">Uncharacterized protein</fullName>
    </submittedName>
</protein>
<feature type="transmembrane region" description="Helical" evidence="2">
    <location>
        <begin position="215"/>
        <end position="234"/>
    </location>
</feature>
<keyword evidence="2" id="KW-0812">Transmembrane</keyword>
<keyword evidence="2" id="KW-0472">Membrane</keyword>
<proteinExistence type="predicted"/>
<dbReference type="EMBL" id="BRYA01000627">
    <property type="protein sequence ID" value="GMI26370.1"/>
    <property type="molecule type" value="Genomic_DNA"/>
</dbReference>
<gene>
    <name evidence="3" type="ORF">TrCOL_g3107</name>
</gene>
<feature type="region of interest" description="Disordered" evidence="1">
    <location>
        <begin position="377"/>
        <end position="398"/>
    </location>
</feature>
<feature type="transmembrane region" description="Helical" evidence="2">
    <location>
        <begin position="246"/>
        <end position="266"/>
    </location>
</feature>
<reference evidence="4" key="1">
    <citation type="journal article" date="2023" name="Commun. Biol.">
        <title>Genome analysis of Parmales, the sister group of diatoms, reveals the evolutionary specialization of diatoms from phago-mixotrophs to photoautotrophs.</title>
        <authorList>
            <person name="Ban H."/>
            <person name="Sato S."/>
            <person name="Yoshikawa S."/>
            <person name="Yamada K."/>
            <person name="Nakamura Y."/>
            <person name="Ichinomiya M."/>
            <person name="Sato N."/>
            <person name="Blanc-Mathieu R."/>
            <person name="Endo H."/>
            <person name="Kuwata A."/>
            <person name="Ogata H."/>
        </authorList>
    </citation>
    <scope>NUCLEOTIDE SEQUENCE [LARGE SCALE GENOMIC DNA]</scope>
</reference>
<dbReference type="OrthoDB" id="10609235at2759"/>
<dbReference type="Proteomes" id="UP001165065">
    <property type="component" value="Unassembled WGS sequence"/>
</dbReference>
<feature type="transmembrane region" description="Helical" evidence="2">
    <location>
        <begin position="47"/>
        <end position="67"/>
    </location>
</feature>
<name>A0A9W7L3N6_9STRA</name>
<evidence type="ECO:0000256" key="2">
    <source>
        <dbReference type="SAM" id="Phobius"/>
    </source>
</evidence>
<dbReference type="AlphaFoldDB" id="A0A9W7L3N6"/>
<evidence type="ECO:0000256" key="1">
    <source>
        <dbReference type="SAM" id="MobiDB-lite"/>
    </source>
</evidence>
<feature type="transmembrane region" description="Helical" evidence="2">
    <location>
        <begin position="321"/>
        <end position="340"/>
    </location>
</feature>